<dbReference type="AlphaFoldDB" id="A0A699HUW3"/>
<gene>
    <name evidence="2" type="ORF">Tci_448773</name>
</gene>
<protein>
    <submittedName>
        <fullName evidence="2">Uncharacterized protein</fullName>
    </submittedName>
</protein>
<name>A0A699HUW3_TANCI</name>
<proteinExistence type="predicted"/>
<evidence type="ECO:0000256" key="1">
    <source>
        <dbReference type="SAM" id="MobiDB-lite"/>
    </source>
</evidence>
<dbReference type="EMBL" id="BKCJ010207834">
    <property type="protein sequence ID" value="GEY76799.1"/>
    <property type="molecule type" value="Genomic_DNA"/>
</dbReference>
<reference evidence="2" key="1">
    <citation type="journal article" date="2019" name="Sci. Rep.">
        <title>Draft genome of Tanacetum cinerariifolium, the natural source of mosquito coil.</title>
        <authorList>
            <person name="Yamashiro T."/>
            <person name="Shiraishi A."/>
            <person name="Satake H."/>
            <person name="Nakayama K."/>
        </authorList>
    </citation>
    <scope>NUCLEOTIDE SEQUENCE</scope>
</reference>
<comment type="caution">
    <text evidence="2">The sequence shown here is derived from an EMBL/GenBank/DDBJ whole genome shotgun (WGS) entry which is preliminary data.</text>
</comment>
<feature type="non-terminal residue" evidence="2">
    <location>
        <position position="64"/>
    </location>
</feature>
<sequence>MMRTKEEKEKELCLENIIVDKATRCFKLIVRAEEPTTPPTAAEAEPKKEVAPKPPPIGPKRDEL</sequence>
<feature type="region of interest" description="Disordered" evidence="1">
    <location>
        <begin position="32"/>
        <end position="64"/>
    </location>
</feature>
<accession>A0A699HUW3</accession>
<evidence type="ECO:0000313" key="2">
    <source>
        <dbReference type="EMBL" id="GEY76799.1"/>
    </source>
</evidence>
<organism evidence="2">
    <name type="scientific">Tanacetum cinerariifolium</name>
    <name type="common">Dalmatian daisy</name>
    <name type="synonym">Chrysanthemum cinerariifolium</name>
    <dbReference type="NCBI Taxonomy" id="118510"/>
    <lineage>
        <taxon>Eukaryota</taxon>
        <taxon>Viridiplantae</taxon>
        <taxon>Streptophyta</taxon>
        <taxon>Embryophyta</taxon>
        <taxon>Tracheophyta</taxon>
        <taxon>Spermatophyta</taxon>
        <taxon>Magnoliopsida</taxon>
        <taxon>eudicotyledons</taxon>
        <taxon>Gunneridae</taxon>
        <taxon>Pentapetalae</taxon>
        <taxon>asterids</taxon>
        <taxon>campanulids</taxon>
        <taxon>Asterales</taxon>
        <taxon>Asteraceae</taxon>
        <taxon>Asteroideae</taxon>
        <taxon>Anthemideae</taxon>
        <taxon>Anthemidinae</taxon>
        <taxon>Tanacetum</taxon>
    </lineage>
</organism>